<dbReference type="InterPro" id="IPR001128">
    <property type="entry name" value="Cyt_P450"/>
</dbReference>
<accession>A0ABP0CUP1</accession>
<dbReference type="Pfam" id="PF07690">
    <property type="entry name" value="MFS_1"/>
    <property type="match status" value="1"/>
</dbReference>
<keyword evidence="8" id="KW-1185">Reference proteome</keyword>
<comment type="caution">
    <text evidence="7">The sequence shown here is derived from an EMBL/GenBank/DDBJ whole genome shotgun (WGS) entry which is preliminary data.</text>
</comment>
<evidence type="ECO:0000259" key="6">
    <source>
        <dbReference type="PROSITE" id="PS50850"/>
    </source>
</evidence>
<dbReference type="InterPro" id="IPR011701">
    <property type="entry name" value="MFS"/>
</dbReference>
<evidence type="ECO:0000256" key="3">
    <source>
        <dbReference type="ARBA" id="ARBA00022989"/>
    </source>
</evidence>
<keyword evidence="2 5" id="KW-0812">Transmembrane</keyword>
<feature type="transmembrane region" description="Helical" evidence="5">
    <location>
        <begin position="95"/>
        <end position="114"/>
    </location>
</feature>
<dbReference type="PANTHER" id="PTHR23501">
    <property type="entry name" value="MAJOR FACILITATOR SUPERFAMILY"/>
    <property type="match status" value="1"/>
</dbReference>
<comment type="subcellular location">
    <subcellularLocation>
        <location evidence="1">Membrane</location>
        <topology evidence="1">Multi-pass membrane protein</topology>
    </subcellularLocation>
</comment>
<dbReference type="InterPro" id="IPR036259">
    <property type="entry name" value="MFS_trans_sf"/>
</dbReference>
<feature type="transmembrane region" description="Helical" evidence="5">
    <location>
        <begin position="294"/>
        <end position="316"/>
    </location>
</feature>
<keyword evidence="4 5" id="KW-0472">Membrane</keyword>
<evidence type="ECO:0000256" key="5">
    <source>
        <dbReference type="SAM" id="Phobius"/>
    </source>
</evidence>
<dbReference type="EMBL" id="CAWUHD010000146">
    <property type="protein sequence ID" value="CAK7235290.1"/>
    <property type="molecule type" value="Genomic_DNA"/>
</dbReference>
<feature type="transmembrane region" description="Helical" evidence="5">
    <location>
        <begin position="120"/>
        <end position="141"/>
    </location>
</feature>
<keyword evidence="3 5" id="KW-1133">Transmembrane helix</keyword>
<gene>
    <name evidence="7" type="ORF">SEUCBS140593_009235</name>
</gene>
<protein>
    <recommendedName>
        <fullName evidence="6">Major facilitator superfamily (MFS) profile domain-containing protein</fullName>
    </recommendedName>
</protein>
<feature type="transmembrane region" description="Helical" evidence="5">
    <location>
        <begin position="250"/>
        <end position="274"/>
    </location>
</feature>
<feature type="domain" description="Major facilitator superfamily (MFS) profile" evidence="6">
    <location>
        <begin position="30"/>
        <end position="509"/>
    </location>
</feature>
<dbReference type="SUPFAM" id="SSF103473">
    <property type="entry name" value="MFS general substrate transporter"/>
    <property type="match status" value="1"/>
</dbReference>
<dbReference type="Gene3D" id="1.10.630.10">
    <property type="entry name" value="Cytochrome P450"/>
    <property type="match status" value="1"/>
</dbReference>
<evidence type="ECO:0000256" key="4">
    <source>
        <dbReference type="ARBA" id="ARBA00023136"/>
    </source>
</evidence>
<proteinExistence type="predicted"/>
<dbReference type="InterPro" id="IPR020846">
    <property type="entry name" value="MFS_dom"/>
</dbReference>
<feature type="transmembrane region" description="Helical" evidence="5">
    <location>
        <begin position="153"/>
        <end position="172"/>
    </location>
</feature>
<evidence type="ECO:0000256" key="2">
    <source>
        <dbReference type="ARBA" id="ARBA00022692"/>
    </source>
</evidence>
<organism evidence="7 8">
    <name type="scientific">Sporothrix eucalyptigena</name>
    <dbReference type="NCBI Taxonomy" id="1812306"/>
    <lineage>
        <taxon>Eukaryota</taxon>
        <taxon>Fungi</taxon>
        <taxon>Dikarya</taxon>
        <taxon>Ascomycota</taxon>
        <taxon>Pezizomycotina</taxon>
        <taxon>Sordariomycetes</taxon>
        <taxon>Sordariomycetidae</taxon>
        <taxon>Ophiostomatales</taxon>
        <taxon>Ophiostomataceae</taxon>
        <taxon>Sporothrix</taxon>
    </lineage>
</organism>
<dbReference type="Gene3D" id="1.20.1720.10">
    <property type="entry name" value="Multidrug resistance protein D"/>
    <property type="match status" value="1"/>
</dbReference>
<evidence type="ECO:0000313" key="8">
    <source>
        <dbReference type="Proteomes" id="UP001642482"/>
    </source>
</evidence>
<dbReference type="Proteomes" id="UP001642482">
    <property type="component" value="Unassembled WGS sequence"/>
</dbReference>
<sequence>MAALRDIQARAEKSLVDQTNLLAAPKLVAVFAALSFALLTSLLDQNGVSTALPTIAADLDAQDTISWAGTSSLIANTTFQMLYGRLSDIFGRKGVFLGAIFLLVLADIACSRAQSAAVFYVFRGVAGVATGGVTNVAMIIVSDVVTLEQRGTYQGILGAMVGVANVVGPFLAAVCVERLMWRAFFYVLAPLAAVVFVLSCFLVPTTPTAEGTNTKQRLVAGAKNIDIFGTLTSSAAVIFLLIPISGGGAYYAWSSPMVITMLVLGVMFMALFIIVEMKVARLPMMPITLFRNPVIVVMLVQNFLFGAVYQSSLYYVPLYLQNAHQYSAVVSAAITASLVAMQTLFSILSGLYISWRKRYIETSFNAWASRAKRVFIAVWAMHQDEKLYDHIKYNLDRFLNYPKLAREYAQSSDYNGRDNFGYGADRHICPGVHLAKRNMWRITAKLLLAFNLDEAKDPVPGKVIPLDENAYNSCILVSPLPFRLRVESCSKAVLEKVKREKVKTLAFMS</sequence>
<name>A0ABP0CUP1_9PEZI</name>
<dbReference type="PROSITE" id="PS50850">
    <property type="entry name" value="MFS"/>
    <property type="match status" value="1"/>
</dbReference>
<evidence type="ECO:0000256" key="1">
    <source>
        <dbReference type="ARBA" id="ARBA00004141"/>
    </source>
</evidence>
<feature type="transmembrane region" description="Helical" evidence="5">
    <location>
        <begin position="21"/>
        <end position="44"/>
    </location>
</feature>
<dbReference type="Pfam" id="PF00067">
    <property type="entry name" value="p450"/>
    <property type="match status" value="1"/>
</dbReference>
<feature type="transmembrane region" description="Helical" evidence="5">
    <location>
        <begin position="328"/>
        <end position="353"/>
    </location>
</feature>
<dbReference type="InterPro" id="IPR036396">
    <property type="entry name" value="Cyt_P450_sf"/>
</dbReference>
<feature type="transmembrane region" description="Helical" evidence="5">
    <location>
        <begin position="184"/>
        <end position="204"/>
    </location>
</feature>
<reference evidence="7 8" key="1">
    <citation type="submission" date="2024-01" db="EMBL/GenBank/DDBJ databases">
        <authorList>
            <person name="Allen C."/>
            <person name="Tagirdzhanova G."/>
        </authorList>
    </citation>
    <scope>NUCLEOTIDE SEQUENCE [LARGE SCALE GENOMIC DNA]</scope>
</reference>
<dbReference type="PANTHER" id="PTHR23501:SF78">
    <property type="entry name" value="MAJOR FACILITATOR SUPERFAMILY (MFS) PROFILE DOMAIN-CONTAINING PROTEIN-RELATED"/>
    <property type="match status" value="1"/>
</dbReference>
<dbReference type="SUPFAM" id="SSF48264">
    <property type="entry name" value="Cytochrome P450"/>
    <property type="match status" value="1"/>
</dbReference>
<evidence type="ECO:0000313" key="7">
    <source>
        <dbReference type="EMBL" id="CAK7235290.1"/>
    </source>
</evidence>